<accession>A0A1M6F0Y8</accession>
<dbReference type="AlphaFoldDB" id="A0A1M6F0Y8"/>
<gene>
    <name evidence="2" type="ORF">SAMN02745219_01354</name>
</gene>
<dbReference type="STRING" id="1121432.SAMN02745219_01354"/>
<dbReference type="InterPro" id="IPR010982">
    <property type="entry name" value="Lambda_DNA-bd_dom_sf"/>
</dbReference>
<protein>
    <submittedName>
        <fullName evidence="2">Transcriptional regulator, contains XRE-family HTH domain</fullName>
    </submittedName>
</protein>
<feature type="domain" description="HTH cro/C1-type" evidence="1">
    <location>
        <begin position="9"/>
        <end position="68"/>
    </location>
</feature>
<dbReference type="EMBL" id="FQZM01000014">
    <property type="protein sequence ID" value="SHI91289.1"/>
    <property type="molecule type" value="Genomic_DNA"/>
</dbReference>
<dbReference type="PROSITE" id="PS50943">
    <property type="entry name" value="HTH_CROC1"/>
    <property type="match status" value="1"/>
</dbReference>
<dbReference type="SMART" id="SM00530">
    <property type="entry name" value="HTH_XRE"/>
    <property type="match status" value="1"/>
</dbReference>
<evidence type="ECO:0000259" key="1">
    <source>
        <dbReference type="PROSITE" id="PS50943"/>
    </source>
</evidence>
<dbReference type="Proteomes" id="UP000184529">
    <property type="component" value="Unassembled WGS sequence"/>
</dbReference>
<reference evidence="3" key="1">
    <citation type="submission" date="2016-11" db="EMBL/GenBank/DDBJ databases">
        <authorList>
            <person name="Varghese N."/>
            <person name="Submissions S."/>
        </authorList>
    </citation>
    <scope>NUCLEOTIDE SEQUENCE [LARGE SCALE GENOMIC DNA]</scope>
    <source>
        <strain evidence="3">DSM 16057</strain>
    </source>
</reference>
<dbReference type="GO" id="GO:0003677">
    <property type="term" value="F:DNA binding"/>
    <property type="evidence" value="ECO:0007669"/>
    <property type="project" value="InterPro"/>
</dbReference>
<evidence type="ECO:0000313" key="2">
    <source>
        <dbReference type="EMBL" id="SHI91289.1"/>
    </source>
</evidence>
<name>A0A1M6F0Y8_9FIRM</name>
<evidence type="ECO:0000313" key="3">
    <source>
        <dbReference type="Proteomes" id="UP000184529"/>
    </source>
</evidence>
<dbReference type="Pfam" id="PF01381">
    <property type="entry name" value="HTH_3"/>
    <property type="match status" value="1"/>
</dbReference>
<dbReference type="RefSeq" id="WP_072868253.1">
    <property type="nucleotide sequence ID" value="NZ_FQZM01000014.1"/>
</dbReference>
<organism evidence="2 3">
    <name type="scientific">Desulfofundulus thermosubterraneus DSM 16057</name>
    <dbReference type="NCBI Taxonomy" id="1121432"/>
    <lineage>
        <taxon>Bacteria</taxon>
        <taxon>Bacillati</taxon>
        <taxon>Bacillota</taxon>
        <taxon>Clostridia</taxon>
        <taxon>Eubacteriales</taxon>
        <taxon>Peptococcaceae</taxon>
        <taxon>Desulfofundulus</taxon>
    </lineage>
</organism>
<dbReference type="Gene3D" id="1.10.260.40">
    <property type="entry name" value="lambda repressor-like DNA-binding domains"/>
    <property type="match status" value="1"/>
</dbReference>
<dbReference type="CDD" id="cd00093">
    <property type="entry name" value="HTH_XRE"/>
    <property type="match status" value="1"/>
</dbReference>
<dbReference type="InterPro" id="IPR001387">
    <property type="entry name" value="Cro/C1-type_HTH"/>
</dbReference>
<proteinExistence type="predicted"/>
<sequence length="182" mass="20161">MKTQLGALLKELRKDLPLREAAKLIGVSHTYLSLLEKGVDPRTGKEIKPSVEVLQKISKAYNYPYEELLKIVGYIDSPPKPIKQTSNTEPVSKTEDPFFELLRRIENREPDTLTVEEALELVLRSDHVMFDGKPVGEMDEDILLDIRDTVVAILKYKANLKKAVAGMKGVASDCLAAAVGAG</sequence>
<dbReference type="SUPFAM" id="SSF47413">
    <property type="entry name" value="lambda repressor-like DNA-binding domains"/>
    <property type="match status" value="1"/>
</dbReference>
<keyword evidence="3" id="KW-1185">Reference proteome</keyword>